<keyword evidence="12" id="KW-1185">Reference proteome</keyword>
<dbReference type="SUPFAM" id="SSF49503">
    <property type="entry name" value="Cupredoxins"/>
    <property type="match status" value="1"/>
</dbReference>
<dbReference type="InterPro" id="IPR001799">
    <property type="entry name" value="Ephrin_RBD"/>
</dbReference>
<evidence type="ECO:0000256" key="9">
    <source>
        <dbReference type="SAM" id="SignalP"/>
    </source>
</evidence>
<feature type="disulfide bond" evidence="6">
    <location>
        <begin position="76"/>
        <end position="140"/>
    </location>
</feature>
<keyword evidence="4 6" id="KW-1015">Disulfide bond</keyword>
<organism evidence="11 12">
    <name type="scientific">Ancylostoma ceylanicum</name>
    <dbReference type="NCBI Taxonomy" id="53326"/>
    <lineage>
        <taxon>Eukaryota</taxon>
        <taxon>Metazoa</taxon>
        <taxon>Ecdysozoa</taxon>
        <taxon>Nematoda</taxon>
        <taxon>Chromadorea</taxon>
        <taxon>Rhabditida</taxon>
        <taxon>Rhabditina</taxon>
        <taxon>Rhabditomorpha</taxon>
        <taxon>Strongyloidea</taxon>
        <taxon>Ancylostomatidae</taxon>
        <taxon>Ancylostomatinae</taxon>
        <taxon>Ancylostoma</taxon>
    </lineage>
</organism>
<evidence type="ECO:0000256" key="4">
    <source>
        <dbReference type="ARBA" id="ARBA00023157"/>
    </source>
</evidence>
<dbReference type="GO" id="GO:0005886">
    <property type="term" value="C:plasma membrane"/>
    <property type="evidence" value="ECO:0007669"/>
    <property type="project" value="TreeGrafter"/>
</dbReference>
<evidence type="ECO:0000256" key="1">
    <source>
        <dbReference type="ARBA" id="ARBA00004370"/>
    </source>
</evidence>
<dbReference type="InterPro" id="IPR008972">
    <property type="entry name" value="Cupredoxin"/>
</dbReference>
<dbReference type="PANTHER" id="PTHR11304:SF43">
    <property type="entry name" value="EPHRIN RBD DOMAIN-CONTAINING PROTEIN"/>
    <property type="match status" value="1"/>
</dbReference>
<dbReference type="Proteomes" id="UP000024635">
    <property type="component" value="Unassembled WGS sequence"/>
</dbReference>
<evidence type="ECO:0000259" key="10">
    <source>
        <dbReference type="PROSITE" id="PS51551"/>
    </source>
</evidence>
<dbReference type="Gene3D" id="2.60.40.420">
    <property type="entry name" value="Cupredoxins - blue copper proteins"/>
    <property type="match status" value="1"/>
</dbReference>
<protein>
    <recommendedName>
        <fullName evidence="10">Ephrin RBD domain-containing protein</fullName>
    </recommendedName>
</protein>
<feature type="signal peptide" evidence="9">
    <location>
        <begin position="1"/>
        <end position="19"/>
    </location>
</feature>
<evidence type="ECO:0000256" key="5">
    <source>
        <dbReference type="ARBA" id="ARBA00023180"/>
    </source>
</evidence>
<reference evidence="12" key="1">
    <citation type="journal article" date="2015" name="Nat. Genet.">
        <title>The genome and transcriptome of the zoonotic hookworm Ancylostoma ceylanicum identify infection-specific gene families.</title>
        <authorList>
            <person name="Schwarz E.M."/>
            <person name="Hu Y."/>
            <person name="Antoshechkin I."/>
            <person name="Miller M.M."/>
            <person name="Sternberg P.W."/>
            <person name="Aroian R.V."/>
        </authorList>
    </citation>
    <scope>NUCLEOTIDE SEQUENCE</scope>
    <source>
        <strain evidence="12">HY135</strain>
    </source>
</reference>
<dbReference type="EMBL" id="JARK01001351">
    <property type="protein sequence ID" value="EYC23448.1"/>
    <property type="molecule type" value="Genomic_DNA"/>
</dbReference>
<dbReference type="GO" id="GO:0007411">
    <property type="term" value="P:axon guidance"/>
    <property type="evidence" value="ECO:0007669"/>
    <property type="project" value="TreeGrafter"/>
</dbReference>
<dbReference type="STRING" id="53326.A0A016V9P7"/>
<dbReference type="PROSITE" id="PS51551">
    <property type="entry name" value="EPHRIN_RBD_2"/>
    <property type="match status" value="1"/>
</dbReference>
<evidence type="ECO:0000256" key="8">
    <source>
        <dbReference type="SAM" id="MobiDB-lite"/>
    </source>
</evidence>
<proteinExistence type="inferred from homology"/>
<feature type="domain" description="Ephrin RBD" evidence="10">
    <location>
        <begin position="20"/>
        <end position="151"/>
    </location>
</feature>
<comment type="caution">
    <text evidence="11">The sequence shown here is derived from an EMBL/GenBank/DDBJ whole genome shotgun (WGS) entry which is preliminary data.</text>
</comment>
<evidence type="ECO:0000256" key="7">
    <source>
        <dbReference type="RuleBase" id="RU004375"/>
    </source>
</evidence>
<evidence type="ECO:0000313" key="11">
    <source>
        <dbReference type="EMBL" id="EYC23448.1"/>
    </source>
</evidence>
<keyword evidence="5" id="KW-0325">Glycoprotein</keyword>
<dbReference type="CDD" id="cd02675">
    <property type="entry name" value="Ephrin_ectodomain"/>
    <property type="match status" value="1"/>
</dbReference>
<name>A0A016V9P7_9BILA</name>
<keyword evidence="2 9" id="KW-0732">Signal</keyword>
<dbReference type="PANTHER" id="PTHR11304">
    <property type="entry name" value="EPHRIN"/>
    <property type="match status" value="1"/>
</dbReference>
<evidence type="ECO:0000256" key="3">
    <source>
        <dbReference type="ARBA" id="ARBA00023136"/>
    </source>
</evidence>
<gene>
    <name evidence="11" type="primary">Acey_s0015.g2653</name>
    <name evidence="11" type="ORF">Y032_0015g2653</name>
</gene>
<dbReference type="GO" id="GO:0046875">
    <property type="term" value="F:ephrin receptor binding"/>
    <property type="evidence" value="ECO:0007669"/>
    <property type="project" value="TreeGrafter"/>
</dbReference>
<feature type="region of interest" description="Disordered" evidence="8">
    <location>
        <begin position="158"/>
        <end position="180"/>
    </location>
</feature>
<feature type="disulfide bond" evidence="6">
    <location>
        <begin position="48"/>
        <end position="88"/>
    </location>
</feature>
<dbReference type="InterPro" id="IPR031328">
    <property type="entry name" value="Ephrin"/>
</dbReference>
<dbReference type="Pfam" id="PF00812">
    <property type="entry name" value="Ephrin"/>
    <property type="match status" value="1"/>
</dbReference>
<dbReference type="GO" id="GO:0048013">
    <property type="term" value="P:ephrin receptor signaling pathway"/>
    <property type="evidence" value="ECO:0007669"/>
    <property type="project" value="TreeGrafter"/>
</dbReference>
<dbReference type="AlphaFoldDB" id="A0A016V9P7"/>
<feature type="chain" id="PRO_5001493162" description="Ephrin RBD domain-containing protein" evidence="9">
    <location>
        <begin position="20"/>
        <end position="270"/>
    </location>
</feature>
<accession>A0A016V9P7</accession>
<evidence type="ECO:0000313" key="12">
    <source>
        <dbReference type="Proteomes" id="UP000024635"/>
    </source>
</evidence>
<comment type="similarity">
    <text evidence="6 7">Belongs to the ephrin family.</text>
</comment>
<dbReference type="PRINTS" id="PR01347">
    <property type="entry name" value="EPHRIN"/>
</dbReference>
<evidence type="ECO:0000256" key="2">
    <source>
        <dbReference type="ARBA" id="ARBA00022729"/>
    </source>
</evidence>
<dbReference type="OrthoDB" id="6250301at2759"/>
<sequence length="270" mass="30281">MSSSLWVSLLSLLLRSVFAKKLPDIYWNSTNSLVERFAAIGDSLDIICPYYDSEVDPSRTEQSIIYRVSEYDYETCMLSSSAKELGRCTAPTRRDKVKVAFRLLSPNPSALDYRPGHTYYFISTSTGTRHGLENRRGGLCASHQLKMVIHVTDKNGDISSHRVHRKSSTTTTSTTPAPTDVRWPSDPLWGEFFEKVGREENPIWPTVTRGERVSLDGGSRRHEYEALALGDEVDFQIHEIGDVESLFSSGRQLSTITVAVIVLATMLLTL</sequence>
<keyword evidence="3 7" id="KW-0472">Membrane</keyword>
<evidence type="ECO:0000256" key="6">
    <source>
        <dbReference type="PROSITE-ProRule" id="PRU00884"/>
    </source>
</evidence>
<comment type="subcellular location">
    <subcellularLocation>
        <location evidence="1">Membrane</location>
    </subcellularLocation>
</comment>